<comment type="caution">
    <text evidence="1">The sequence shown here is derived from an EMBL/GenBank/DDBJ whole genome shotgun (WGS) entry which is preliminary data.</text>
</comment>
<dbReference type="InterPro" id="IPR006597">
    <property type="entry name" value="Sel1-like"/>
</dbReference>
<dbReference type="Gene3D" id="1.25.40.10">
    <property type="entry name" value="Tetratricopeptide repeat domain"/>
    <property type="match status" value="1"/>
</dbReference>
<sequence length="145" mass="15870">MQRDSAQAVVWFRKSAEQGNAEGEYNLGVMYKTGQGVPQDYTQAIIWIRQAAAQRHALALNNLGWMYAHGEGVPHQRVVAYALYSIAAGTDAVGGTYAVKNRQALMRTMGRGEVAAAQRLVLEMQVPGNLLKAMDHYLAAQLPLP</sequence>
<dbReference type="InterPro" id="IPR011990">
    <property type="entry name" value="TPR-like_helical_dom_sf"/>
</dbReference>
<dbReference type="PANTHER" id="PTHR11102">
    <property type="entry name" value="SEL-1-LIKE PROTEIN"/>
    <property type="match status" value="1"/>
</dbReference>
<evidence type="ECO:0000313" key="1">
    <source>
        <dbReference type="EMBL" id="OIQ66653.1"/>
    </source>
</evidence>
<accession>A0A1J5PSW0</accession>
<dbReference type="GO" id="GO:0008800">
    <property type="term" value="F:beta-lactamase activity"/>
    <property type="evidence" value="ECO:0007669"/>
    <property type="project" value="UniProtKB-EC"/>
</dbReference>
<dbReference type="SMART" id="SM00671">
    <property type="entry name" value="SEL1"/>
    <property type="match status" value="2"/>
</dbReference>
<dbReference type="EMBL" id="MLJW01006449">
    <property type="protein sequence ID" value="OIQ66653.1"/>
    <property type="molecule type" value="Genomic_DNA"/>
</dbReference>
<dbReference type="EC" id="3.5.2.6" evidence="1"/>
<dbReference type="InterPro" id="IPR050767">
    <property type="entry name" value="Sel1_AlgK"/>
</dbReference>
<dbReference type="AlphaFoldDB" id="A0A1J5PSW0"/>
<proteinExistence type="predicted"/>
<dbReference type="SUPFAM" id="SSF81901">
    <property type="entry name" value="HCP-like"/>
    <property type="match status" value="1"/>
</dbReference>
<name>A0A1J5PSW0_9ZZZZ</name>
<gene>
    <name evidence="1" type="primary">hcpC_16</name>
    <name evidence="1" type="ORF">GALL_517740</name>
</gene>
<dbReference type="Pfam" id="PF08238">
    <property type="entry name" value="Sel1"/>
    <property type="match status" value="3"/>
</dbReference>
<keyword evidence="1" id="KW-0378">Hydrolase</keyword>
<organism evidence="1">
    <name type="scientific">mine drainage metagenome</name>
    <dbReference type="NCBI Taxonomy" id="410659"/>
    <lineage>
        <taxon>unclassified sequences</taxon>
        <taxon>metagenomes</taxon>
        <taxon>ecological metagenomes</taxon>
    </lineage>
</organism>
<protein>
    <submittedName>
        <fullName evidence="1">Putative beta-lactamase HcpC</fullName>
        <ecNumber evidence="1">3.5.2.6</ecNumber>
    </submittedName>
</protein>
<reference evidence="1" key="1">
    <citation type="submission" date="2016-10" db="EMBL/GenBank/DDBJ databases">
        <title>Sequence of Gallionella enrichment culture.</title>
        <authorList>
            <person name="Poehlein A."/>
            <person name="Muehling M."/>
            <person name="Daniel R."/>
        </authorList>
    </citation>
    <scope>NUCLEOTIDE SEQUENCE</scope>
</reference>
<dbReference type="PANTHER" id="PTHR11102:SF160">
    <property type="entry name" value="ERAD-ASSOCIATED E3 UBIQUITIN-PROTEIN LIGASE COMPONENT HRD3"/>
    <property type="match status" value="1"/>
</dbReference>